<name>A0A9V1EVH1_PANPR</name>
<organism evidence="2 3">
    <name type="scientific">Panthera pardus</name>
    <name type="common">Leopard</name>
    <name type="synonym">Felis pardus</name>
    <dbReference type="NCBI Taxonomy" id="9691"/>
    <lineage>
        <taxon>Eukaryota</taxon>
        <taxon>Metazoa</taxon>
        <taxon>Chordata</taxon>
        <taxon>Craniata</taxon>
        <taxon>Vertebrata</taxon>
        <taxon>Euteleostomi</taxon>
        <taxon>Mammalia</taxon>
        <taxon>Eutheria</taxon>
        <taxon>Laurasiatheria</taxon>
        <taxon>Carnivora</taxon>
        <taxon>Feliformia</taxon>
        <taxon>Felidae</taxon>
        <taxon>Pantherinae</taxon>
        <taxon>Panthera</taxon>
    </lineage>
</organism>
<gene>
    <name evidence="3" type="primary">LOC109257820</name>
</gene>
<accession>A0A9V1EVH1</accession>
<dbReference type="Proteomes" id="UP001165780">
    <property type="component" value="Unplaced"/>
</dbReference>
<dbReference type="RefSeq" id="XP_019289742.2">
    <property type="nucleotide sequence ID" value="XM_019434197.2"/>
</dbReference>
<keyword evidence="2" id="KW-1185">Reference proteome</keyword>
<protein>
    <submittedName>
        <fullName evidence="3">Uncharacterized protein LOC109257820</fullName>
    </submittedName>
</protein>
<evidence type="ECO:0000313" key="2">
    <source>
        <dbReference type="Proteomes" id="UP001165780"/>
    </source>
</evidence>
<dbReference type="AlphaFoldDB" id="A0A9V1EVH1"/>
<dbReference type="GeneID" id="109257820"/>
<proteinExistence type="predicted"/>
<evidence type="ECO:0000256" key="1">
    <source>
        <dbReference type="SAM" id="MobiDB-lite"/>
    </source>
</evidence>
<reference evidence="3" key="1">
    <citation type="submission" date="2025-08" db="UniProtKB">
        <authorList>
            <consortium name="RefSeq"/>
        </authorList>
    </citation>
    <scope>IDENTIFICATION</scope>
    <source>
        <tissue evidence="3">Whole blood</tissue>
    </source>
</reference>
<dbReference type="KEGG" id="ppad:109257820"/>
<sequence length="216" mass="23083">MQRRTSQRQEGTAGSLHTGFCSNCWKRHLVPIREVASVQMASTAPSAWKLVQTSGVRFCGDLLEVTMEEELEVEAPDPSTCLGLPSSQWVRPGGSSLRGTELAAWVSDRAAGWVWTQLGSAGPAGRTLEAWALVGPSPTLLPCLVSMATASSLVLRGPLSHGPNWEHDRVPLQDSGSGPGGRLSGRQAAWGRGGTRHHLREATSCGWDRGRPGLKV</sequence>
<feature type="region of interest" description="Disordered" evidence="1">
    <location>
        <begin position="164"/>
        <end position="197"/>
    </location>
</feature>
<evidence type="ECO:0000313" key="3">
    <source>
        <dbReference type="RefSeq" id="XP_019289742.2"/>
    </source>
</evidence>